<dbReference type="InterPro" id="IPR001926">
    <property type="entry name" value="TrpB-like_PALP"/>
</dbReference>
<reference evidence="5 6" key="1">
    <citation type="journal article" date="2014" name="PLoS Genet.">
        <title>Phylogenetically driven sequencing of extremely halophilic archaea reveals strategies for static and dynamic osmo-response.</title>
        <authorList>
            <person name="Becker E.A."/>
            <person name="Seitzer P.M."/>
            <person name="Tritt A."/>
            <person name="Larsen D."/>
            <person name="Krusor M."/>
            <person name="Yao A.I."/>
            <person name="Wu D."/>
            <person name="Madern D."/>
            <person name="Eisen J.A."/>
            <person name="Darling A.E."/>
            <person name="Facciotti M.T."/>
        </authorList>
    </citation>
    <scope>NUCLEOTIDE SEQUENCE [LARGE SCALE GENOMIC DNA]</scope>
    <source>
        <strain evidence="5 6">DSM 5350</strain>
    </source>
</reference>
<proteinExistence type="predicted"/>
<dbReference type="Gene3D" id="3.40.50.1100">
    <property type="match status" value="2"/>
</dbReference>
<dbReference type="GO" id="GO:0003941">
    <property type="term" value="F:L-serine ammonia-lyase activity"/>
    <property type="evidence" value="ECO:0007669"/>
    <property type="project" value="TreeGrafter"/>
</dbReference>
<dbReference type="RefSeq" id="WP_006077413.1">
    <property type="nucleotide sequence ID" value="NZ_AOMD01000018.1"/>
</dbReference>
<dbReference type="NCBIfam" id="NF006050">
    <property type="entry name" value="PRK08197.1"/>
    <property type="match status" value="1"/>
</dbReference>
<name>M0MJJ1_9EURY</name>
<evidence type="ECO:0000313" key="6">
    <source>
        <dbReference type="Proteomes" id="UP000011669"/>
    </source>
</evidence>
<dbReference type="GO" id="GO:0004794">
    <property type="term" value="F:threonine deaminase activity"/>
    <property type="evidence" value="ECO:0007669"/>
    <property type="project" value="TreeGrafter"/>
</dbReference>
<dbReference type="Pfam" id="PF00291">
    <property type="entry name" value="PALP"/>
    <property type="match status" value="1"/>
</dbReference>
<organism evidence="5 6">
    <name type="scientific">Halococcus saccharolyticus DSM 5350</name>
    <dbReference type="NCBI Taxonomy" id="1227455"/>
    <lineage>
        <taxon>Archaea</taxon>
        <taxon>Methanobacteriati</taxon>
        <taxon>Methanobacteriota</taxon>
        <taxon>Stenosarchaea group</taxon>
        <taxon>Halobacteria</taxon>
        <taxon>Halobacteriales</taxon>
        <taxon>Halococcaceae</taxon>
        <taxon>Halococcus</taxon>
    </lineage>
</organism>
<dbReference type="STRING" id="1227455.C449_07805"/>
<evidence type="ECO:0000313" key="5">
    <source>
        <dbReference type="EMBL" id="EMA45508.1"/>
    </source>
</evidence>
<protein>
    <submittedName>
        <fullName evidence="5">Threonine synthase</fullName>
    </submittedName>
</protein>
<sequence>METTAAFDGLECTDCGERFDAESVTHDCPECGGICDPTYDYEEINLTRTDLEARPFDGQWRYEELLPIPRDAAVTMDEGTTPLIECPALADELDVGRVVIKDEGRNPTGSFKDRGHALAVSAAREHGASDIVLTSAGNAGQAAAAYAARAGLDSHVFVPSRANFVNKAMINVHGGDMTVVEGRFEDAAAACADAMEGEDWYSTSSFTTPYRHEGKKTMYYEIAEQLDWEVPDRIVYPTGGGVGLVGMHKGAKEFRDLGLTDDLPAMYAAQSSGCAPIVDAWNAGDATHETWDTPDTICGGIEIPDPGASPLILDALRESDGGAVATPDEDILDSAITVAQHEGVEMGATCAAAASGAWELAEQNEFESDDTVVLMNTATGNKEDDILRSHLMGKGI</sequence>
<dbReference type="GO" id="GO:0006567">
    <property type="term" value="P:L-threonine catabolic process"/>
    <property type="evidence" value="ECO:0007669"/>
    <property type="project" value="TreeGrafter"/>
</dbReference>
<dbReference type="InterPro" id="IPR050147">
    <property type="entry name" value="Ser/Thr_Dehydratase"/>
</dbReference>
<gene>
    <name evidence="5" type="ORF">C449_07805</name>
</gene>
<keyword evidence="2" id="KW-0663">Pyridoxal phosphate</keyword>
<evidence type="ECO:0000259" key="4">
    <source>
        <dbReference type="Pfam" id="PF00291"/>
    </source>
</evidence>
<comment type="caution">
    <text evidence="5">The sequence shown here is derived from an EMBL/GenBank/DDBJ whole genome shotgun (WGS) entry which is preliminary data.</text>
</comment>
<dbReference type="GO" id="GO:0006565">
    <property type="term" value="P:L-serine catabolic process"/>
    <property type="evidence" value="ECO:0007669"/>
    <property type="project" value="TreeGrafter"/>
</dbReference>
<dbReference type="SUPFAM" id="SSF53686">
    <property type="entry name" value="Tryptophan synthase beta subunit-like PLP-dependent enzymes"/>
    <property type="match status" value="1"/>
</dbReference>
<keyword evidence="3" id="KW-0456">Lyase</keyword>
<evidence type="ECO:0000256" key="2">
    <source>
        <dbReference type="ARBA" id="ARBA00022898"/>
    </source>
</evidence>
<feature type="domain" description="Tryptophan synthase beta chain-like PALP" evidence="4">
    <location>
        <begin position="74"/>
        <end position="377"/>
    </location>
</feature>
<dbReference type="PANTHER" id="PTHR48078:SF6">
    <property type="entry name" value="L-THREONINE DEHYDRATASE CATABOLIC TDCB"/>
    <property type="match status" value="1"/>
</dbReference>
<dbReference type="InterPro" id="IPR036052">
    <property type="entry name" value="TrpB-like_PALP_sf"/>
</dbReference>
<accession>M0MJJ1</accession>
<comment type="cofactor">
    <cofactor evidence="1">
        <name>pyridoxal 5'-phosphate</name>
        <dbReference type="ChEBI" id="CHEBI:597326"/>
    </cofactor>
</comment>
<dbReference type="AlphaFoldDB" id="M0MJJ1"/>
<keyword evidence="6" id="KW-1185">Reference proteome</keyword>
<evidence type="ECO:0000256" key="1">
    <source>
        <dbReference type="ARBA" id="ARBA00001933"/>
    </source>
</evidence>
<dbReference type="InParanoid" id="M0MJJ1"/>
<dbReference type="PATRIC" id="fig|1227455.4.peg.1596"/>
<dbReference type="OrthoDB" id="341080at2157"/>
<dbReference type="CDD" id="cd01563">
    <property type="entry name" value="Thr-synth_1"/>
    <property type="match status" value="1"/>
</dbReference>
<dbReference type="PANTHER" id="PTHR48078">
    <property type="entry name" value="THREONINE DEHYDRATASE, MITOCHONDRIAL-RELATED"/>
    <property type="match status" value="1"/>
</dbReference>
<dbReference type="EMBL" id="AOMD01000018">
    <property type="protein sequence ID" value="EMA45508.1"/>
    <property type="molecule type" value="Genomic_DNA"/>
</dbReference>
<dbReference type="GO" id="GO:0009097">
    <property type="term" value="P:isoleucine biosynthetic process"/>
    <property type="evidence" value="ECO:0007669"/>
    <property type="project" value="TreeGrafter"/>
</dbReference>
<dbReference type="Proteomes" id="UP000011669">
    <property type="component" value="Unassembled WGS sequence"/>
</dbReference>
<evidence type="ECO:0000256" key="3">
    <source>
        <dbReference type="ARBA" id="ARBA00023239"/>
    </source>
</evidence>
<dbReference type="PRINTS" id="PR00469">
    <property type="entry name" value="PNDRDTASEII"/>
</dbReference>